<protein>
    <submittedName>
        <fullName evidence="2">BZ3500_MvSof-1268-A1-R1_C057g00253 protein</fullName>
    </submittedName>
</protein>
<feature type="compositionally biased region" description="Basic and acidic residues" evidence="1">
    <location>
        <begin position="483"/>
        <end position="501"/>
    </location>
</feature>
<evidence type="ECO:0000256" key="1">
    <source>
        <dbReference type="SAM" id="MobiDB-lite"/>
    </source>
</evidence>
<proteinExistence type="predicted"/>
<evidence type="ECO:0000313" key="2">
    <source>
        <dbReference type="EMBL" id="SCZ95631.1"/>
    </source>
</evidence>
<feature type="region of interest" description="Disordered" evidence="1">
    <location>
        <begin position="461"/>
        <end position="512"/>
    </location>
</feature>
<accession>A0A2X0L9P0</accession>
<feature type="compositionally biased region" description="Polar residues" evidence="1">
    <location>
        <begin position="541"/>
        <end position="553"/>
    </location>
</feature>
<dbReference type="EMBL" id="FMWP01000084">
    <property type="protein sequence ID" value="SCZ95631.1"/>
    <property type="molecule type" value="Genomic_DNA"/>
</dbReference>
<feature type="region of interest" description="Disordered" evidence="1">
    <location>
        <begin position="539"/>
        <end position="561"/>
    </location>
</feature>
<feature type="compositionally biased region" description="Polar residues" evidence="1">
    <location>
        <begin position="503"/>
        <end position="512"/>
    </location>
</feature>
<dbReference type="AlphaFoldDB" id="A0A2X0L9P0"/>
<sequence>MDFKAVAQEIIDTKTTINDLQGSFTDEQRTQRTLPTLIRLPTVCESNFGQRTSQHSIGPSCLVVVTFYSSQVSRLSQPFAPSRGVPYEGATPAARTLSLLQEEGSLVSRLQEGARGRENIAFIAASGHPITLTGVLHTPGLFVNLLSVSRLCDTDDVRVAFTKPASTLTRTATTSLKAHDSTKGSTCWTLIIPNKMVAAGLLEGLRAGYSDEEVEKFVCNACLSAKGHRLPFPDSDSHSSERLGLVHSDRSFGIFKTWLAEVELETGATWKVSERHGGEYCSRAFTEFCKTEAPVAILYPTHASTERSCRAGQSFHCRRRPCPPCRRPPTKTFWEEAAAYFVYCRTCVKRGLDKATPTPLAYGRPELRSKLDRRRFAFFFTGYDLGFKAFRFYDTTTQRLYLQKCHHFASAPTTESQTVVKTWTPLMPNVLVTVACVALITVVCAIACTFTIVGWSSSPPALPTDSEDSADPSTPRHSPVRLDTGRAHPDFSTYREPDRLRSRPTNSTSLGATLATNSDEIDFLTRHHRAFIAIDDDTSDTEAFSQSSPSRATTDLARGDV</sequence>
<evidence type="ECO:0000313" key="3">
    <source>
        <dbReference type="Proteomes" id="UP000249723"/>
    </source>
</evidence>
<keyword evidence="3" id="KW-1185">Reference proteome</keyword>
<organism evidence="2 3">
    <name type="scientific">Microbotryum saponariae</name>
    <dbReference type="NCBI Taxonomy" id="289078"/>
    <lineage>
        <taxon>Eukaryota</taxon>
        <taxon>Fungi</taxon>
        <taxon>Dikarya</taxon>
        <taxon>Basidiomycota</taxon>
        <taxon>Pucciniomycotina</taxon>
        <taxon>Microbotryomycetes</taxon>
        <taxon>Microbotryales</taxon>
        <taxon>Microbotryaceae</taxon>
        <taxon>Microbotryum</taxon>
    </lineage>
</organism>
<dbReference type="Proteomes" id="UP000249723">
    <property type="component" value="Unassembled WGS sequence"/>
</dbReference>
<reference evidence="3" key="1">
    <citation type="submission" date="2016-10" db="EMBL/GenBank/DDBJ databases">
        <authorList>
            <person name="Jeantristanb JTB J.-T."/>
            <person name="Ricardo R."/>
        </authorList>
    </citation>
    <scope>NUCLEOTIDE SEQUENCE [LARGE SCALE GENOMIC DNA]</scope>
</reference>
<gene>
    <name evidence="2" type="ORF">BZ3500_MVSOF-1268-A1-R1_C057G00253</name>
</gene>
<name>A0A2X0L9P0_9BASI</name>